<reference evidence="1 2" key="1">
    <citation type="submission" date="2018-04" db="EMBL/GenBank/DDBJ databases">
        <title>Novel Campyloabacter and Helicobacter Species and Strains.</title>
        <authorList>
            <person name="Mannion A.J."/>
            <person name="Shen Z."/>
            <person name="Fox J.G."/>
        </authorList>
    </citation>
    <scope>NUCLEOTIDE SEQUENCE [LARGE SCALE GENOMIC DNA]</scope>
    <source>
        <strain evidence="1 2">MIT 04-9362</strain>
    </source>
</reference>
<dbReference type="EMBL" id="NXLX01000021">
    <property type="protein sequence ID" value="RDU72355.1"/>
    <property type="molecule type" value="Genomic_DNA"/>
</dbReference>
<dbReference type="Proteomes" id="UP000256695">
    <property type="component" value="Unassembled WGS sequence"/>
</dbReference>
<comment type="caution">
    <text evidence="1">The sequence shown here is derived from an EMBL/GenBank/DDBJ whole genome shotgun (WGS) entry which is preliminary data.</text>
</comment>
<organism evidence="1 2">
    <name type="scientific">Helicobacter anseris</name>
    <dbReference type="NCBI Taxonomy" id="375926"/>
    <lineage>
        <taxon>Bacteria</taxon>
        <taxon>Pseudomonadati</taxon>
        <taxon>Campylobacterota</taxon>
        <taxon>Epsilonproteobacteria</taxon>
        <taxon>Campylobacterales</taxon>
        <taxon>Helicobacteraceae</taxon>
        <taxon>Helicobacter</taxon>
    </lineage>
</organism>
<dbReference type="AlphaFoldDB" id="A0A3D8J5D3"/>
<dbReference type="OrthoDB" id="9762036at2"/>
<evidence type="ECO:0000313" key="1">
    <source>
        <dbReference type="EMBL" id="RDU72355.1"/>
    </source>
</evidence>
<dbReference type="RefSeq" id="WP_115579538.1">
    <property type="nucleotide sequence ID" value="NZ_NXLX01000021.1"/>
</dbReference>
<protein>
    <submittedName>
        <fullName evidence="1">Uncharacterized protein</fullName>
    </submittedName>
</protein>
<name>A0A3D8J5D3_9HELI</name>
<accession>A0A3D8J5D3</accession>
<proteinExistence type="predicted"/>
<gene>
    <name evidence="1" type="ORF">CQA57_07060</name>
</gene>
<keyword evidence="2" id="KW-1185">Reference proteome</keyword>
<sequence length="264" mass="31828">MTKSDLLLISEEFFVDERKIISFLKQSYSKTFNIDKKRIISFDFKDGVVLVNRDNRIAINCIGSFQRTKKWKNFLNNFRDLLKEHKRVLLKTNLCIKNKYMSDIFNGKKIVTGFFDSTDEKRCFFYLKNSIGERQKNIILYCKKENMFETDILEKDNNFVLKIKNIRLKKGVYYISCSRNNDKDIIDLDFKNNLEFIIDKIFNDDKEIKQILLKSFKIRGIKIQNFKGVVNVECIDMTYLKHIRKIFFILENYKKNLEIKIYWR</sequence>
<evidence type="ECO:0000313" key="2">
    <source>
        <dbReference type="Proteomes" id="UP000256695"/>
    </source>
</evidence>